<dbReference type="Pfam" id="PF05974">
    <property type="entry name" value="DUF892"/>
    <property type="match status" value="1"/>
</dbReference>
<proteinExistence type="predicted"/>
<name>A0A517Z5F7_9PLAN</name>
<sequence length="170" mass="18663">MGLFTSTEFDSLECLFIDQIQDIYDAEQRLTKALPKMADAATDPQLKSAFQHHLTETKGQVQRLERVFEILGKDAETKTCDAMKGLISEGEEMVNAKGDDHVRDAALIAAAQRVEHYEIAAYGTVRHLATRLGHADVAQLLQETLDEEGAADKKLTEIAEGSVNPQAAHA</sequence>
<keyword evidence="2" id="KW-1185">Reference proteome</keyword>
<dbReference type="PANTHER" id="PTHR30565">
    <property type="entry name" value="PROTEIN YCIF"/>
    <property type="match status" value="1"/>
</dbReference>
<dbReference type="CDD" id="cd07909">
    <property type="entry name" value="YciF"/>
    <property type="match status" value="1"/>
</dbReference>
<dbReference type="Gene3D" id="1.20.1260.10">
    <property type="match status" value="1"/>
</dbReference>
<dbReference type="InterPro" id="IPR047114">
    <property type="entry name" value="YciF"/>
</dbReference>
<protein>
    <submittedName>
        <fullName evidence="1">Uncharacterized protein</fullName>
    </submittedName>
</protein>
<organism evidence="1 2">
    <name type="scientific">Maioricimonas rarisocia</name>
    <dbReference type="NCBI Taxonomy" id="2528026"/>
    <lineage>
        <taxon>Bacteria</taxon>
        <taxon>Pseudomonadati</taxon>
        <taxon>Planctomycetota</taxon>
        <taxon>Planctomycetia</taxon>
        <taxon>Planctomycetales</taxon>
        <taxon>Planctomycetaceae</taxon>
        <taxon>Maioricimonas</taxon>
    </lineage>
</organism>
<evidence type="ECO:0000313" key="2">
    <source>
        <dbReference type="Proteomes" id="UP000320496"/>
    </source>
</evidence>
<gene>
    <name evidence="1" type="ORF">Mal4_20390</name>
</gene>
<dbReference type="AlphaFoldDB" id="A0A517Z5F7"/>
<dbReference type="KEGG" id="mri:Mal4_20390"/>
<dbReference type="InterPro" id="IPR010287">
    <property type="entry name" value="DUF892_YciF-like"/>
</dbReference>
<dbReference type="PANTHER" id="PTHR30565:SF9">
    <property type="entry name" value="PROTEIN YCIF"/>
    <property type="match status" value="1"/>
</dbReference>
<dbReference type="InterPro" id="IPR009078">
    <property type="entry name" value="Ferritin-like_SF"/>
</dbReference>
<accession>A0A517Z5F7</accession>
<reference evidence="1 2" key="1">
    <citation type="submission" date="2019-02" db="EMBL/GenBank/DDBJ databases">
        <title>Deep-cultivation of Planctomycetes and their phenomic and genomic characterization uncovers novel biology.</title>
        <authorList>
            <person name="Wiegand S."/>
            <person name="Jogler M."/>
            <person name="Boedeker C."/>
            <person name="Pinto D."/>
            <person name="Vollmers J."/>
            <person name="Rivas-Marin E."/>
            <person name="Kohn T."/>
            <person name="Peeters S.H."/>
            <person name="Heuer A."/>
            <person name="Rast P."/>
            <person name="Oberbeckmann S."/>
            <person name="Bunk B."/>
            <person name="Jeske O."/>
            <person name="Meyerdierks A."/>
            <person name="Storesund J.E."/>
            <person name="Kallscheuer N."/>
            <person name="Luecker S."/>
            <person name="Lage O.M."/>
            <person name="Pohl T."/>
            <person name="Merkel B.J."/>
            <person name="Hornburger P."/>
            <person name="Mueller R.-W."/>
            <person name="Bruemmer F."/>
            <person name="Labrenz M."/>
            <person name="Spormann A.M."/>
            <person name="Op den Camp H."/>
            <person name="Overmann J."/>
            <person name="Amann R."/>
            <person name="Jetten M.S.M."/>
            <person name="Mascher T."/>
            <person name="Medema M.H."/>
            <person name="Devos D.P."/>
            <person name="Kaster A.-K."/>
            <person name="Ovreas L."/>
            <person name="Rohde M."/>
            <person name="Galperin M.Y."/>
            <person name="Jogler C."/>
        </authorList>
    </citation>
    <scope>NUCLEOTIDE SEQUENCE [LARGE SCALE GENOMIC DNA]</scope>
    <source>
        <strain evidence="1 2">Mal4</strain>
    </source>
</reference>
<dbReference type="EMBL" id="CP036275">
    <property type="protein sequence ID" value="QDU37722.1"/>
    <property type="molecule type" value="Genomic_DNA"/>
</dbReference>
<dbReference type="SUPFAM" id="SSF47240">
    <property type="entry name" value="Ferritin-like"/>
    <property type="match status" value="1"/>
</dbReference>
<dbReference type="OrthoDB" id="9795056at2"/>
<dbReference type="InterPro" id="IPR012347">
    <property type="entry name" value="Ferritin-like"/>
</dbReference>
<dbReference type="RefSeq" id="WP_145368754.1">
    <property type="nucleotide sequence ID" value="NZ_CP036275.1"/>
</dbReference>
<evidence type="ECO:0000313" key="1">
    <source>
        <dbReference type="EMBL" id="QDU37722.1"/>
    </source>
</evidence>
<dbReference type="Proteomes" id="UP000320496">
    <property type="component" value="Chromosome"/>
</dbReference>